<dbReference type="Gene3D" id="3.40.50.720">
    <property type="entry name" value="NAD(P)-binding Rossmann-like Domain"/>
    <property type="match status" value="1"/>
</dbReference>
<dbReference type="InterPro" id="IPR013120">
    <property type="entry name" value="FAR_NAD-bd"/>
</dbReference>
<keyword evidence="4" id="KW-1185">Reference proteome</keyword>
<accession>A0ABD0ZBW7</accession>
<dbReference type="PANTHER" id="PTHR11011">
    <property type="entry name" value="MALE STERILITY PROTEIN 2-RELATED"/>
    <property type="match status" value="1"/>
</dbReference>
<dbReference type="Proteomes" id="UP001558713">
    <property type="component" value="Unassembled WGS sequence"/>
</dbReference>
<organism evidence="3 4">
    <name type="scientific">Cardamine amara subsp. amara</name>
    <dbReference type="NCBI Taxonomy" id="228776"/>
    <lineage>
        <taxon>Eukaryota</taxon>
        <taxon>Viridiplantae</taxon>
        <taxon>Streptophyta</taxon>
        <taxon>Embryophyta</taxon>
        <taxon>Tracheophyta</taxon>
        <taxon>Spermatophyta</taxon>
        <taxon>Magnoliopsida</taxon>
        <taxon>eudicotyledons</taxon>
        <taxon>Gunneridae</taxon>
        <taxon>Pentapetalae</taxon>
        <taxon>rosids</taxon>
        <taxon>malvids</taxon>
        <taxon>Brassicales</taxon>
        <taxon>Brassicaceae</taxon>
        <taxon>Cardamineae</taxon>
        <taxon>Cardamine</taxon>
    </lineage>
</organism>
<comment type="caution">
    <text evidence="3">The sequence shown here is derived from an EMBL/GenBank/DDBJ whole genome shotgun (WGS) entry which is preliminary data.</text>
</comment>
<comment type="function">
    <text evidence="1">Catalyzes the reduction of fatty acyl-CoA to fatty alcohols.</text>
</comment>
<dbReference type="AlphaFoldDB" id="A0ABD0ZBW7"/>
<evidence type="ECO:0000259" key="2">
    <source>
        <dbReference type="Pfam" id="PF07993"/>
    </source>
</evidence>
<dbReference type="InterPro" id="IPR036291">
    <property type="entry name" value="NAD(P)-bd_dom_sf"/>
</dbReference>
<evidence type="ECO:0000313" key="3">
    <source>
        <dbReference type="EMBL" id="KAL1191511.1"/>
    </source>
</evidence>
<gene>
    <name evidence="3" type="ORF">V5N11_002334</name>
</gene>
<sequence length="153" mass="16922">MNSKLIPVIGDIGEDNLGIDSEIADMISEEINVIISCGGRTTFDDIYDSALRINALGPGRLLSFGKECKKLKLFLHFSTAYVTGKKEGIILETPICIGENITSEMNIESELNLASETVRKFRGSEEIKKLKELELNTMAGKTLTHSQKQWVSL</sequence>
<dbReference type="EC" id="1.2.1.84" evidence="1"/>
<reference evidence="3 4" key="1">
    <citation type="submission" date="2024-04" db="EMBL/GenBank/DDBJ databases">
        <title>Genome assembly C_amara_ONT_v2.</title>
        <authorList>
            <person name="Yant L."/>
            <person name="Moore C."/>
            <person name="Slenker M."/>
        </authorList>
    </citation>
    <scope>NUCLEOTIDE SEQUENCE [LARGE SCALE GENOMIC DNA]</scope>
    <source>
        <tissue evidence="3">Leaf</tissue>
    </source>
</reference>
<dbReference type="GO" id="GO:0006629">
    <property type="term" value="P:lipid metabolic process"/>
    <property type="evidence" value="ECO:0007669"/>
    <property type="project" value="UniProtKB-KW"/>
</dbReference>
<proteinExistence type="inferred from homology"/>
<comment type="similarity">
    <text evidence="1">Belongs to the fatty acyl-CoA reductase family.</text>
</comment>
<keyword evidence="1" id="KW-0443">Lipid metabolism</keyword>
<dbReference type="Pfam" id="PF07993">
    <property type="entry name" value="NAD_binding_4"/>
    <property type="match status" value="1"/>
</dbReference>
<name>A0ABD0ZBW7_CARAN</name>
<evidence type="ECO:0000256" key="1">
    <source>
        <dbReference type="RuleBase" id="RU363097"/>
    </source>
</evidence>
<keyword evidence="1" id="KW-0444">Lipid biosynthesis</keyword>
<dbReference type="PANTHER" id="PTHR11011:SF66">
    <property type="entry name" value="FATTY ACYL-COA REDUCTASE 6, CHLOROPLASTIC"/>
    <property type="match status" value="1"/>
</dbReference>
<keyword evidence="1" id="KW-0560">Oxidoreductase</keyword>
<keyword evidence="1" id="KW-0521">NADP</keyword>
<dbReference type="InterPro" id="IPR026055">
    <property type="entry name" value="FAR"/>
</dbReference>
<comment type="catalytic activity">
    <reaction evidence="1">
        <text>a long-chain fatty acyl-CoA + 2 NADPH + 2 H(+) = a long-chain primary fatty alcohol + 2 NADP(+) + CoA</text>
        <dbReference type="Rhea" id="RHEA:52716"/>
        <dbReference type="ChEBI" id="CHEBI:15378"/>
        <dbReference type="ChEBI" id="CHEBI:57287"/>
        <dbReference type="ChEBI" id="CHEBI:57783"/>
        <dbReference type="ChEBI" id="CHEBI:58349"/>
        <dbReference type="ChEBI" id="CHEBI:77396"/>
        <dbReference type="ChEBI" id="CHEBI:83139"/>
        <dbReference type="EC" id="1.2.1.84"/>
    </reaction>
</comment>
<dbReference type="EMBL" id="JBANAX010000851">
    <property type="protein sequence ID" value="KAL1191511.1"/>
    <property type="molecule type" value="Genomic_DNA"/>
</dbReference>
<dbReference type="SUPFAM" id="SSF51735">
    <property type="entry name" value="NAD(P)-binding Rossmann-fold domains"/>
    <property type="match status" value="1"/>
</dbReference>
<evidence type="ECO:0000313" key="4">
    <source>
        <dbReference type="Proteomes" id="UP001558713"/>
    </source>
</evidence>
<dbReference type="GO" id="GO:0102965">
    <property type="term" value="F:alcohol-forming long-chain fatty acyl-CoA reductase activity"/>
    <property type="evidence" value="ECO:0007669"/>
    <property type="project" value="UniProtKB-EC"/>
</dbReference>
<feature type="domain" description="Thioester reductase (TE)" evidence="2">
    <location>
        <begin position="2"/>
        <end position="118"/>
    </location>
</feature>
<protein>
    <recommendedName>
        <fullName evidence="1">Fatty acyl-CoA reductase</fullName>
        <ecNumber evidence="1">1.2.1.84</ecNumber>
    </recommendedName>
</protein>